<reference evidence="1 3" key="1">
    <citation type="journal article" date="2007" name="Proc. Natl. Acad. Sci. U.S.A.">
        <title>Nucleomorph genome of Hemiselmis andersenii reveals complete intron loss and compaction as a driver of protein structure and function.</title>
        <authorList>
            <person name="Lane C.E."/>
            <person name="van den Heuvel K."/>
            <person name="Kozera C."/>
            <person name="Curtis B.A."/>
            <person name="Parsons B.J."/>
            <person name="Bowman S."/>
            <person name="Archibald J.M."/>
        </authorList>
    </citation>
    <scope>NUCLEOTIDE SEQUENCE [LARGE SCALE GENOMIC DNA]</scope>
    <source>
        <strain evidence="1 3">CCMP644</strain>
    </source>
</reference>
<name>A9BK74_HEMAN</name>
<organism evidence="1 3">
    <name type="scientific">Hemiselmis andersenii</name>
    <name type="common">Cryptophyte alga</name>
    <dbReference type="NCBI Taxonomy" id="464988"/>
    <lineage>
        <taxon>Eukaryota</taxon>
        <taxon>Cryptophyceae</taxon>
        <taxon>Cryptomonadales</taxon>
        <taxon>Hemiselmidaceae</taxon>
        <taxon>Hemiselmis</taxon>
    </lineage>
</organism>
<geneLocation type="nucleomorph" evidence="1"/>
<dbReference type="InterPro" id="IPR012677">
    <property type="entry name" value="Nucleotide-bd_a/b_plait_sf"/>
</dbReference>
<reference evidence="2" key="2">
    <citation type="submission" date="2021-01" db="EMBL/GenBank/DDBJ databases">
        <authorList>
            <person name="Corre E."/>
            <person name="Pelletier E."/>
            <person name="Niang G."/>
            <person name="Scheremetjew M."/>
            <person name="Finn R."/>
            <person name="Kale V."/>
            <person name="Holt S."/>
            <person name="Cochrane G."/>
            <person name="Meng A."/>
            <person name="Brown T."/>
            <person name="Cohen L."/>
        </authorList>
    </citation>
    <scope>NUCLEOTIDE SEQUENCE</scope>
    <source>
        <strain evidence="2">CCMP644</strain>
    </source>
</reference>
<dbReference type="Gene3D" id="3.30.70.330">
    <property type="match status" value="1"/>
</dbReference>
<dbReference type="SUPFAM" id="SSF54928">
    <property type="entry name" value="RNA-binding domain, RBD"/>
    <property type="match status" value="1"/>
</dbReference>
<dbReference type="RefSeq" id="XP_001712232.1">
    <property type="nucleotide sequence ID" value="XM_001712180.1"/>
</dbReference>
<dbReference type="CDD" id="cd00590">
    <property type="entry name" value="RRM_SF"/>
    <property type="match status" value="1"/>
</dbReference>
<dbReference type="EMBL" id="HBFX01030535">
    <property type="protein sequence ID" value="CAD8967195.1"/>
    <property type="molecule type" value="Transcribed_RNA"/>
</dbReference>
<evidence type="ECO:0000313" key="2">
    <source>
        <dbReference type="EMBL" id="CAD8967195.1"/>
    </source>
</evidence>
<dbReference type="EMBL" id="CP000881">
    <property type="protein sequence ID" value="ABW97907.1"/>
    <property type="molecule type" value="Genomic_DNA"/>
</dbReference>
<gene>
    <name evidence="1" type="ORF">HAN_1g62</name>
    <name evidence="2" type="ORF">HAND00432_LOCUS18408</name>
</gene>
<evidence type="ECO:0000313" key="1">
    <source>
        <dbReference type="EMBL" id="ABW97907.1"/>
    </source>
</evidence>
<dbReference type="GO" id="GO:0003676">
    <property type="term" value="F:nucleic acid binding"/>
    <property type="evidence" value="ECO:0007669"/>
    <property type="project" value="InterPro"/>
</dbReference>
<evidence type="ECO:0000313" key="3">
    <source>
        <dbReference type="Proteomes" id="UP000243127"/>
    </source>
</evidence>
<protein>
    <submittedName>
        <fullName evidence="1">Uncharacterized protein</fullName>
    </submittedName>
</protein>
<dbReference type="AlphaFoldDB" id="A9BK74"/>
<sequence length="120" mass="14362">MENSKKKNNYDNVCLKKGILLIKNLNYQVNFFLLRKIFERFGKINKLFFVHTFSKQKKSNFQKNTIILGWIEYFDKIEAKKASICLNLFKNFPFNKSQKLVVKYQKSLSWKNLIKILGKT</sequence>
<keyword evidence="1" id="KW-0542">Nucleomorph</keyword>
<dbReference type="Proteomes" id="UP000243127">
    <property type="component" value="Nucleomorph 1"/>
</dbReference>
<accession>A9BK74</accession>
<dbReference type="InterPro" id="IPR035979">
    <property type="entry name" value="RBD_domain_sf"/>
</dbReference>
<proteinExistence type="predicted"/>
<dbReference type="GeneID" id="5739609"/>